<reference evidence="1 2" key="1">
    <citation type="submission" date="2020-08" db="EMBL/GenBank/DDBJ databases">
        <title>Genomic Encyclopedia of Type Strains, Phase III (KMG-III): the genomes of soil and plant-associated and newly described type strains.</title>
        <authorList>
            <person name="Whitman W."/>
        </authorList>
    </citation>
    <scope>NUCLEOTIDE SEQUENCE [LARGE SCALE GENOMIC DNA]</scope>
    <source>
        <strain evidence="1 2">CECT 8712</strain>
    </source>
</reference>
<accession>A0A841J1H3</accession>
<protein>
    <submittedName>
        <fullName evidence="1">Uncharacterized protein</fullName>
    </submittedName>
</protein>
<sequence length="173" mass="19071">MSETTTPSAMVPVRLIGGPADWHETTLAIHTAAELAGPRKSLGTYLISNHVPVGHPDPGARAVYEPDAEPADPRMWFFRGWFPYGPDDPEHRRADHHVPVDVDIDGQLPAGWVTDDGGRYRVDRILAHWQTSGEDQLAPDVWHVRAGASDWELFQFPGDLWQAGPLPAADDGQ</sequence>
<keyword evidence="2" id="KW-1185">Reference proteome</keyword>
<proteinExistence type="predicted"/>
<organism evidence="1 2">
    <name type="scientific">Nocardiopsis algeriensis</name>
    <dbReference type="NCBI Taxonomy" id="1478215"/>
    <lineage>
        <taxon>Bacteria</taxon>
        <taxon>Bacillati</taxon>
        <taxon>Actinomycetota</taxon>
        <taxon>Actinomycetes</taxon>
        <taxon>Streptosporangiales</taxon>
        <taxon>Nocardiopsidaceae</taxon>
        <taxon>Nocardiopsis</taxon>
    </lineage>
</organism>
<gene>
    <name evidence="1" type="ORF">FHS13_004170</name>
</gene>
<comment type="caution">
    <text evidence="1">The sequence shown here is derived from an EMBL/GenBank/DDBJ whole genome shotgun (WGS) entry which is preliminary data.</text>
</comment>
<evidence type="ECO:0000313" key="1">
    <source>
        <dbReference type="EMBL" id="MBB6122181.1"/>
    </source>
</evidence>
<name>A0A841J1H3_9ACTN</name>
<dbReference type="EMBL" id="JACHJO010000017">
    <property type="protein sequence ID" value="MBB6122181.1"/>
    <property type="molecule type" value="Genomic_DNA"/>
</dbReference>
<dbReference type="RefSeq" id="WP_184293621.1">
    <property type="nucleotide sequence ID" value="NZ_JACHJO010000017.1"/>
</dbReference>
<dbReference type="AlphaFoldDB" id="A0A841J1H3"/>
<dbReference type="Proteomes" id="UP000536604">
    <property type="component" value="Unassembled WGS sequence"/>
</dbReference>
<evidence type="ECO:0000313" key="2">
    <source>
        <dbReference type="Proteomes" id="UP000536604"/>
    </source>
</evidence>